<reference evidence="2" key="1">
    <citation type="submission" date="2019-08" db="EMBL/GenBank/DDBJ databases">
        <authorList>
            <person name="Kucharzyk K."/>
            <person name="Murdoch R.W."/>
            <person name="Higgins S."/>
            <person name="Loffler F."/>
        </authorList>
    </citation>
    <scope>NUCLEOTIDE SEQUENCE</scope>
</reference>
<keyword evidence="1" id="KW-0472">Membrane</keyword>
<dbReference type="EMBL" id="VSSQ01000017">
    <property type="protein sequence ID" value="MPL62378.1"/>
    <property type="molecule type" value="Genomic_DNA"/>
</dbReference>
<sequence length="253" mass="28091">MKDKIFNKKQNNKKNKTEPGYILIMTLVLSAVILSIALTIARILEKEMLFSRIVANNREAYFAADSGLECAQYIDNVFRDNSKGVSLFLNRVNVNAKQDFDNNALTNVFFATSSIPNAVTYANNFKTRISCASRDGTYNQVFKDTVDASSAGYVTNRNAVISNLANQKSSYYIVGDTTQATTTFGLIIKEKDSNNKDITRCVLVDFYKKHLPSSVPGQTLLTGKYSILSTGYSSCDLNNKNTVSRTILRDSSN</sequence>
<protein>
    <recommendedName>
        <fullName evidence="3">Type 4 fimbrial biogenesis protein PilX N-terminal domain-containing protein</fullName>
    </recommendedName>
</protein>
<organism evidence="2">
    <name type="scientific">bioreactor metagenome</name>
    <dbReference type="NCBI Taxonomy" id="1076179"/>
    <lineage>
        <taxon>unclassified sequences</taxon>
        <taxon>metagenomes</taxon>
        <taxon>ecological metagenomes</taxon>
    </lineage>
</organism>
<evidence type="ECO:0008006" key="3">
    <source>
        <dbReference type="Google" id="ProtNLM"/>
    </source>
</evidence>
<proteinExistence type="predicted"/>
<keyword evidence="1" id="KW-0812">Transmembrane</keyword>
<evidence type="ECO:0000256" key="1">
    <source>
        <dbReference type="SAM" id="Phobius"/>
    </source>
</evidence>
<comment type="caution">
    <text evidence="2">The sequence shown here is derived from an EMBL/GenBank/DDBJ whole genome shotgun (WGS) entry which is preliminary data.</text>
</comment>
<gene>
    <name evidence="2" type="ORF">SDC9_07998</name>
</gene>
<feature type="transmembrane region" description="Helical" evidence="1">
    <location>
        <begin position="21"/>
        <end position="44"/>
    </location>
</feature>
<evidence type="ECO:0000313" key="2">
    <source>
        <dbReference type="EMBL" id="MPL62378.1"/>
    </source>
</evidence>
<keyword evidence="1" id="KW-1133">Transmembrane helix</keyword>
<dbReference type="AlphaFoldDB" id="A0A644T632"/>
<name>A0A644T632_9ZZZZ</name>
<accession>A0A644T632</accession>